<feature type="transmembrane region" description="Helical" evidence="2">
    <location>
        <begin position="12"/>
        <end position="33"/>
    </location>
</feature>
<organism evidence="3 4">
    <name type="scientific">Streptomyces acidiscabies</name>
    <dbReference type="NCBI Taxonomy" id="42234"/>
    <lineage>
        <taxon>Bacteria</taxon>
        <taxon>Bacillati</taxon>
        <taxon>Actinomycetota</taxon>
        <taxon>Actinomycetes</taxon>
        <taxon>Kitasatosporales</taxon>
        <taxon>Streptomycetaceae</taxon>
        <taxon>Streptomyces</taxon>
    </lineage>
</organism>
<feature type="transmembrane region" description="Helical" evidence="2">
    <location>
        <begin position="194"/>
        <end position="216"/>
    </location>
</feature>
<reference evidence="4" key="1">
    <citation type="submission" date="2014-07" db="EMBL/GenBank/DDBJ databases">
        <title>Genome sequencing of plant-pathogenic Streptomyces species.</title>
        <authorList>
            <person name="Harrison J."/>
            <person name="Sapp M."/>
            <person name="Thwaites R."/>
            <person name="Studholme D.J."/>
        </authorList>
    </citation>
    <scope>NUCLEOTIDE SEQUENCE [LARGE SCALE GENOMIC DNA]</scope>
    <source>
        <strain evidence="4">NCPPB 4445</strain>
    </source>
</reference>
<protein>
    <submittedName>
        <fullName evidence="3">Uncharacterized protein</fullName>
    </submittedName>
</protein>
<evidence type="ECO:0000313" key="4">
    <source>
        <dbReference type="Proteomes" id="UP000037151"/>
    </source>
</evidence>
<keyword evidence="2" id="KW-0472">Membrane</keyword>
<dbReference type="PATRIC" id="fig|42234.21.peg.2324"/>
<dbReference type="EMBL" id="JPPY01000074">
    <property type="protein sequence ID" value="KND36956.1"/>
    <property type="molecule type" value="Genomic_DNA"/>
</dbReference>
<name>A0A0L0KGL9_9ACTN</name>
<evidence type="ECO:0000256" key="1">
    <source>
        <dbReference type="SAM" id="MobiDB-lite"/>
    </source>
</evidence>
<sequence length="237" mass="25640">MYGSYRTDRLWATAGISFAVLLVGSLVAAAGMLEFDEECMHRLVEGPGQLLRTRDQAFPPATVCEFEGGEVSSIGGHGPFDVLMWAGMVLFVACLLVALVAECLEPPLGGRFVEPMTRAEKLGRTRVVFFVFGSVFVLVYTLVGWPLLAGPSSACSRGGDWRSNPPRTLDHNFLPPQATCQYTSGSTSRLNPEWAASLATELAVPALLAGTGYTLARRRSAEERRTAPDRSREPQAS</sequence>
<dbReference type="AlphaFoldDB" id="A0A0L0KGL9"/>
<evidence type="ECO:0000313" key="3">
    <source>
        <dbReference type="EMBL" id="KND36956.1"/>
    </source>
</evidence>
<feature type="compositionally biased region" description="Basic and acidic residues" evidence="1">
    <location>
        <begin position="219"/>
        <end position="237"/>
    </location>
</feature>
<dbReference type="Proteomes" id="UP000037151">
    <property type="component" value="Unassembled WGS sequence"/>
</dbReference>
<feature type="transmembrane region" description="Helical" evidence="2">
    <location>
        <begin position="82"/>
        <end position="104"/>
    </location>
</feature>
<gene>
    <name evidence="3" type="ORF">IQ63_11285</name>
</gene>
<proteinExistence type="predicted"/>
<comment type="caution">
    <text evidence="3">The sequence shown here is derived from an EMBL/GenBank/DDBJ whole genome shotgun (WGS) entry which is preliminary data.</text>
</comment>
<dbReference type="RefSeq" id="WP_050370507.1">
    <property type="nucleotide sequence ID" value="NZ_KQ257813.1"/>
</dbReference>
<keyword evidence="2" id="KW-1133">Transmembrane helix</keyword>
<keyword evidence="2" id="KW-0812">Transmembrane</keyword>
<evidence type="ECO:0000256" key="2">
    <source>
        <dbReference type="SAM" id="Phobius"/>
    </source>
</evidence>
<feature type="region of interest" description="Disordered" evidence="1">
    <location>
        <begin position="217"/>
        <end position="237"/>
    </location>
</feature>
<dbReference type="OrthoDB" id="4207709at2"/>
<feature type="transmembrane region" description="Helical" evidence="2">
    <location>
        <begin position="125"/>
        <end position="143"/>
    </location>
</feature>
<accession>A0A0L0KGL9</accession>